<accession>A0A1F5SEG8</accession>
<evidence type="ECO:0000256" key="1">
    <source>
        <dbReference type="SAM" id="Phobius"/>
    </source>
</evidence>
<keyword evidence="1" id="KW-0812">Transmembrane</keyword>
<evidence type="ECO:0000313" key="2">
    <source>
        <dbReference type="EMBL" id="OGF25098.1"/>
    </source>
</evidence>
<dbReference type="STRING" id="1797994.A2227_07150"/>
<organism evidence="2 3">
    <name type="scientific">Candidatus Falkowbacteria bacterium RIFOXYA2_FULL_47_19</name>
    <dbReference type="NCBI Taxonomy" id="1797994"/>
    <lineage>
        <taxon>Bacteria</taxon>
        <taxon>Candidatus Falkowiibacteriota</taxon>
    </lineage>
</organism>
<dbReference type="EMBL" id="MFGB01000023">
    <property type="protein sequence ID" value="OGF25098.1"/>
    <property type="molecule type" value="Genomic_DNA"/>
</dbReference>
<keyword evidence="1" id="KW-0472">Membrane</keyword>
<reference evidence="2 3" key="1">
    <citation type="journal article" date="2016" name="Nat. Commun.">
        <title>Thousands of microbial genomes shed light on interconnected biogeochemical processes in an aquifer system.</title>
        <authorList>
            <person name="Anantharaman K."/>
            <person name="Brown C.T."/>
            <person name="Hug L.A."/>
            <person name="Sharon I."/>
            <person name="Castelle C.J."/>
            <person name="Probst A.J."/>
            <person name="Thomas B.C."/>
            <person name="Singh A."/>
            <person name="Wilkins M.J."/>
            <person name="Karaoz U."/>
            <person name="Brodie E.L."/>
            <person name="Williams K.H."/>
            <person name="Hubbard S.S."/>
            <person name="Banfield J.F."/>
        </authorList>
    </citation>
    <scope>NUCLEOTIDE SEQUENCE [LARGE SCALE GENOMIC DNA]</scope>
</reference>
<proteinExistence type="predicted"/>
<sequence>MYMKKIFSRKNLLIAGLLIVLFTSGRLAYIYIDTLNDYSNFLLAIITLVLVIITGFYAHQTREMAKMTAYQMKSDLKMSDINLVSCFNRKYENGESALTRIKKGPISILINQDYDFYLSFKIFNKSSCSGSIEKPLLVLSIKNSEFSFLPQVKFYNSKTDSIVDNGATVFLRGGDFQVVDVKYTNDQMGNEWTRKLIEFIKSSNVKSEEIDYFIKYKDNNGCENIRQCVLET</sequence>
<dbReference type="Proteomes" id="UP000178367">
    <property type="component" value="Unassembled WGS sequence"/>
</dbReference>
<gene>
    <name evidence="2" type="ORF">A2227_07150</name>
</gene>
<evidence type="ECO:0000313" key="3">
    <source>
        <dbReference type="Proteomes" id="UP000178367"/>
    </source>
</evidence>
<dbReference type="AlphaFoldDB" id="A0A1F5SEG8"/>
<feature type="transmembrane region" description="Helical" evidence="1">
    <location>
        <begin position="38"/>
        <end position="58"/>
    </location>
</feature>
<protein>
    <submittedName>
        <fullName evidence="2">Uncharacterized protein</fullName>
    </submittedName>
</protein>
<keyword evidence="1" id="KW-1133">Transmembrane helix</keyword>
<name>A0A1F5SEG8_9BACT</name>
<comment type="caution">
    <text evidence="2">The sequence shown here is derived from an EMBL/GenBank/DDBJ whole genome shotgun (WGS) entry which is preliminary data.</text>
</comment>